<dbReference type="AlphaFoldDB" id="A0A9N9GHX8"/>
<gene>
    <name evidence="1" type="ORF">POCULU_LOCUS7875</name>
</gene>
<accession>A0A9N9GHX8</accession>
<reference evidence="1" key="1">
    <citation type="submission" date="2021-06" db="EMBL/GenBank/DDBJ databases">
        <authorList>
            <person name="Kallberg Y."/>
            <person name="Tangrot J."/>
            <person name="Rosling A."/>
        </authorList>
    </citation>
    <scope>NUCLEOTIDE SEQUENCE</scope>
    <source>
        <strain evidence="1">IA702</strain>
    </source>
</reference>
<proteinExistence type="predicted"/>
<comment type="caution">
    <text evidence="1">The sequence shown here is derived from an EMBL/GenBank/DDBJ whole genome shotgun (WGS) entry which is preliminary data.</text>
</comment>
<dbReference type="EMBL" id="CAJVPJ010001979">
    <property type="protein sequence ID" value="CAG8609462.1"/>
    <property type="molecule type" value="Genomic_DNA"/>
</dbReference>
<protein>
    <submittedName>
        <fullName evidence="1">11064_t:CDS:1</fullName>
    </submittedName>
</protein>
<feature type="non-terminal residue" evidence="1">
    <location>
        <position position="1"/>
    </location>
</feature>
<sequence length="57" mass="6430">VLKDRGLLLRIVKSKYRWSCVRCLEASLQGELADNGIIEPLVLCQASLQEELQIMVS</sequence>
<keyword evidence="2" id="KW-1185">Reference proteome</keyword>
<organism evidence="1 2">
    <name type="scientific">Paraglomus occultum</name>
    <dbReference type="NCBI Taxonomy" id="144539"/>
    <lineage>
        <taxon>Eukaryota</taxon>
        <taxon>Fungi</taxon>
        <taxon>Fungi incertae sedis</taxon>
        <taxon>Mucoromycota</taxon>
        <taxon>Glomeromycotina</taxon>
        <taxon>Glomeromycetes</taxon>
        <taxon>Paraglomerales</taxon>
        <taxon>Paraglomeraceae</taxon>
        <taxon>Paraglomus</taxon>
    </lineage>
</organism>
<evidence type="ECO:0000313" key="1">
    <source>
        <dbReference type="EMBL" id="CAG8609462.1"/>
    </source>
</evidence>
<name>A0A9N9GHX8_9GLOM</name>
<dbReference type="Proteomes" id="UP000789572">
    <property type="component" value="Unassembled WGS sequence"/>
</dbReference>
<evidence type="ECO:0000313" key="2">
    <source>
        <dbReference type="Proteomes" id="UP000789572"/>
    </source>
</evidence>